<protein>
    <submittedName>
        <fullName evidence="3">Uncharacterized protein</fullName>
    </submittedName>
</protein>
<accession>A0A1D1ZNJ5</accession>
<sequence length="251" mass="26539">MRAAREQATAAELLRADLETRRASLEQASAVTARSEERVREREKRVAELEEALARRDAALASAEARVAALTQRLEAQLAPDAPPGRLRTNTVNHPSPGHRLSMDTHPGPGAPHIGRRASPGPGPQALPLPRQATPPRGSNPIAAEAGAAQSLVPQQLQGILVSIQRGGDRLTRLQGILQSMGPAAPAAVRSLQQCLEAMRERAAGLRSGSPGSGEGVRALGADYAEWEQELGRKLEEFVTAQRTAITLGGA</sequence>
<dbReference type="EMBL" id="GDKF01010329">
    <property type="protein sequence ID" value="JAT68293.1"/>
    <property type="molecule type" value="Transcribed_RNA"/>
</dbReference>
<dbReference type="AlphaFoldDB" id="A0A1D1ZNJ5"/>
<keyword evidence="1" id="KW-0175">Coiled coil</keyword>
<name>A0A1D1ZNJ5_AUXPR</name>
<feature type="region of interest" description="Disordered" evidence="2">
    <location>
        <begin position="77"/>
        <end position="142"/>
    </location>
</feature>
<reference evidence="3" key="1">
    <citation type="submission" date="2015-08" db="EMBL/GenBank/DDBJ databases">
        <authorList>
            <person name="Babu N.S."/>
            <person name="Beckwith C.J."/>
            <person name="Beseler K.G."/>
            <person name="Brison A."/>
            <person name="Carone J.V."/>
            <person name="Caskin T.P."/>
            <person name="Diamond M."/>
            <person name="Durham M.E."/>
            <person name="Foxe J.M."/>
            <person name="Go M."/>
            <person name="Henderson B.A."/>
            <person name="Jones I.B."/>
            <person name="McGettigan J.A."/>
            <person name="Micheletti S.J."/>
            <person name="Nasrallah M.E."/>
            <person name="Ortiz D."/>
            <person name="Piller C.R."/>
            <person name="Privatt S.R."/>
            <person name="Schneider S.L."/>
            <person name="Sharp S."/>
            <person name="Smith T.C."/>
            <person name="Stanton J.D."/>
            <person name="Ullery H.E."/>
            <person name="Wilson R.J."/>
            <person name="Serrano M.G."/>
            <person name="Buck G."/>
            <person name="Lee V."/>
            <person name="Wang Y."/>
            <person name="Carvalho R."/>
            <person name="Voegtly L."/>
            <person name="Shi R."/>
            <person name="Duckworth R."/>
            <person name="Johnson A."/>
            <person name="Loviza R."/>
            <person name="Walstead R."/>
            <person name="Shah Z."/>
            <person name="Kiflezghi M."/>
            <person name="Wade K."/>
            <person name="Ball S.L."/>
            <person name="Bradley K.W."/>
            <person name="Asai D.J."/>
            <person name="Bowman C.A."/>
            <person name="Russell D.A."/>
            <person name="Pope W.H."/>
            <person name="Jacobs-Sera D."/>
            <person name="Hendrix R.W."/>
            <person name="Hatfull G.F."/>
        </authorList>
    </citation>
    <scope>NUCLEOTIDE SEQUENCE</scope>
</reference>
<gene>
    <name evidence="3" type="ORF">g.60532</name>
</gene>
<organism evidence="3">
    <name type="scientific">Auxenochlorella protothecoides</name>
    <name type="common">Green microalga</name>
    <name type="synonym">Chlorella protothecoides</name>
    <dbReference type="NCBI Taxonomy" id="3075"/>
    <lineage>
        <taxon>Eukaryota</taxon>
        <taxon>Viridiplantae</taxon>
        <taxon>Chlorophyta</taxon>
        <taxon>core chlorophytes</taxon>
        <taxon>Trebouxiophyceae</taxon>
        <taxon>Chlorellales</taxon>
        <taxon>Chlorellaceae</taxon>
        <taxon>Auxenochlorella</taxon>
    </lineage>
</organism>
<evidence type="ECO:0000256" key="1">
    <source>
        <dbReference type="SAM" id="Coils"/>
    </source>
</evidence>
<proteinExistence type="predicted"/>
<feature type="coiled-coil region" evidence="1">
    <location>
        <begin position="1"/>
        <end position="66"/>
    </location>
</feature>
<evidence type="ECO:0000256" key="2">
    <source>
        <dbReference type="SAM" id="MobiDB-lite"/>
    </source>
</evidence>
<evidence type="ECO:0000313" key="3">
    <source>
        <dbReference type="EMBL" id="JAT68293.1"/>
    </source>
</evidence>